<keyword evidence="3" id="KW-1185">Reference proteome</keyword>
<accession>A0ABY5ZF64</accession>
<dbReference type="EMBL" id="CP073721">
    <property type="protein sequence ID" value="UWZ39600.1"/>
    <property type="molecule type" value="Genomic_DNA"/>
</dbReference>
<reference evidence="2" key="1">
    <citation type="submission" date="2021-04" db="EMBL/GenBank/DDBJ databases">
        <title>Biosynthetic gene clusters of Dactylosporangioum roseum.</title>
        <authorList>
            <person name="Hartkoorn R.C."/>
            <person name="Beaudoing E."/>
            <person name="Hot D."/>
            <person name="Moureu S."/>
        </authorList>
    </citation>
    <scope>NUCLEOTIDE SEQUENCE</scope>
    <source>
        <strain evidence="2">NRRL B-16295</strain>
    </source>
</reference>
<gene>
    <name evidence="2" type="ORF">Drose_16050</name>
</gene>
<dbReference type="Proteomes" id="UP001058271">
    <property type="component" value="Chromosome"/>
</dbReference>
<dbReference type="InterPro" id="IPR029476">
    <property type="entry name" value="DNase_NucA_NucB"/>
</dbReference>
<proteinExistence type="predicted"/>
<name>A0ABY5ZF64_9ACTN</name>
<evidence type="ECO:0000313" key="2">
    <source>
        <dbReference type="EMBL" id="UWZ39600.1"/>
    </source>
</evidence>
<dbReference type="RefSeq" id="WP_260729021.1">
    <property type="nucleotide sequence ID" value="NZ_BAAABS010000003.1"/>
</dbReference>
<protein>
    <recommendedName>
        <fullName evidence="1">Deoxyribonuclease NucA/NucB domain-containing protein</fullName>
    </recommendedName>
</protein>
<evidence type="ECO:0000259" key="1">
    <source>
        <dbReference type="Pfam" id="PF14040"/>
    </source>
</evidence>
<evidence type="ECO:0000313" key="3">
    <source>
        <dbReference type="Proteomes" id="UP001058271"/>
    </source>
</evidence>
<sequence length="173" mass="19162">MLQRYRATFAEAGERRARLIGPDVVGTRAEMLPLANRLNTNGVQTHLNPQLCGGRLTLQRSPTPAESVAFMYAAMHQLSTVKRNASAGTSVPGGYYVQPQTGRYESLTRNYYGNRSRYQITKECKAQSGIKYASNSPNGVKRSCDEYPFASTYQNANYSTSNTPYTWAAKALT</sequence>
<dbReference type="Pfam" id="PF14040">
    <property type="entry name" value="DNase_NucA_NucB"/>
    <property type="match status" value="1"/>
</dbReference>
<feature type="domain" description="Deoxyribonuclease NucA/NucB" evidence="1">
    <location>
        <begin position="104"/>
        <end position="155"/>
    </location>
</feature>
<organism evidence="2 3">
    <name type="scientific">Dactylosporangium roseum</name>
    <dbReference type="NCBI Taxonomy" id="47989"/>
    <lineage>
        <taxon>Bacteria</taxon>
        <taxon>Bacillati</taxon>
        <taxon>Actinomycetota</taxon>
        <taxon>Actinomycetes</taxon>
        <taxon>Micromonosporales</taxon>
        <taxon>Micromonosporaceae</taxon>
        <taxon>Dactylosporangium</taxon>
    </lineage>
</organism>